<gene>
    <name evidence="1" type="ORF">SAMN05421642_11636</name>
</gene>
<dbReference type="EMBL" id="FZOW01000016">
    <property type="protein sequence ID" value="SNT38015.1"/>
    <property type="molecule type" value="Genomic_DNA"/>
</dbReference>
<dbReference type="RefSeq" id="WP_089250572.1">
    <property type="nucleotide sequence ID" value="NZ_FZOW01000016.1"/>
</dbReference>
<protein>
    <recommendedName>
        <fullName evidence="3">Inositol 2-dehydrogenase</fullName>
    </recommendedName>
</protein>
<sequence length="68" mass="7925">MEAQHEPARHAWPDGFREHLIREFEGFSPIVDRAIEDGGASLFNDGPYRRPGLWARVRAFGREYLWPS</sequence>
<proteinExistence type="predicted"/>
<dbReference type="OrthoDB" id="4466320at2"/>
<dbReference type="STRING" id="398843.A3K89_23790"/>
<dbReference type="AlphaFoldDB" id="A0A239M5L9"/>
<keyword evidence="2" id="KW-1185">Reference proteome</keyword>
<reference evidence="2" key="1">
    <citation type="submission" date="2017-06" db="EMBL/GenBank/DDBJ databases">
        <authorList>
            <person name="Varghese N."/>
            <person name="Submissions S."/>
        </authorList>
    </citation>
    <scope>NUCLEOTIDE SEQUENCE [LARGE SCALE GENOMIC DNA]</scope>
    <source>
        <strain evidence="2">JCM 23211</strain>
    </source>
</reference>
<evidence type="ECO:0008006" key="3">
    <source>
        <dbReference type="Google" id="ProtNLM"/>
    </source>
</evidence>
<organism evidence="1 2">
    <name type="scientific">Rhodococcoides kyotonense</name>
    <dbReference type="NCBI Taxonomy" id="398843"/>
    <lineage>
        <taxon>Bacteria</taxon>
        <taxon>Bacillati</taxon>
        <taxon>Actinomycetota</taxon>
        <taxon>Actinomycetes</taxon>
        <taxon>Mycobacteriales</taxon>
        <taxon>Nocardiaceae</taxon>
        <taxon>Rhodococcoides</taxon>
    </lineage>
</organism>
<name>A0A239M5L9_9NOCA</name>
<accession>A0A239M5L9</accession>
<evidence type="ECO:0000313" key="2">
    <source>
        <dbReference type="Proteomes" id="UP000198327"/>
    </source>
</evidence>
<dbReference type="Proteomes" id="UP000198327">
    <property type="component" value="Unassembled WGS sequence"/>
</dbReference>
<evidence type="ECO:0000313" key="1">
    <source>
        <dbReference type="EMBL" id="SNT38015.1"/>
    </source>
</evidence>